<sequence>MFTNYDMCMFTTYDTDIKYHSGRGMTQAYSGIRKGTTAVKAIVPVG</sequence>
<name>E9S9E8_RUMAL</name>
<dbReference type="EMBL" id="ADKM02000040">
    <property type="protein sequence ID" value="EGC04134.1"/>
    <property type="molecule type" value="Genomic_DNA"/>
</dbReference>
<accession>E9S9E8</accession>
<comment type="caution">
    <text evidence="1">The sequence shown here is derived from an EMBL/GenBank/DDBJ whole genome shotgun (WGS) entry which is preliminary data.</text>
</comment>
<protein>
    <submittedName>
        <fullName evidence="1">Uncharacterized protein</fullName>
    </submittedName>
</protein>
<keyword evidence="2" id="KW-1185">Reference proteome</keyword>
<proteinExistence type="predicted"/>
<dbReference type="AlphaFoldDB" id="E9S9E8"/>
<dbReference type="Proteomes" id="UP000004259">
    <property type="component" value="Unassembled WGS sequence"/>
</dbReference>
<organism evidence="1 2">
    <name type="scientific">Ruminococcus albus 8</name>
    <dbReference type="NCBI Taxonomy" id="246199"/>
    <lineage>
        <taxon>Bacteria</taxon>
        <taxon>Bacillati</taxon>
        <taxon>Bacillota</taxon>
        <taxon>Clostridia</taxon>
        <taxon>Eubacteriales</taxon>
        <taxon>Oscillospiraceae</taxon>
        <taxon>Ruminococcus</taxon>
    </lineage>
</organism>
<evidence type="ECO:0000313" key="1">
    <source>
        <dbReference type="EMBL" id="EGC04134.1"/>
    </source>
</evidence>
<gene>
    <name evidence="1" type="ORF">CUS_6261</name>
</gene>
<dbReference type="STRING" id="246199.CUS_6261"/>
<evidence type="ECO:0000313" key="2">
    <source>
        <dbReference type="Proteomes" id="UP000004259"/>
    </source>
</evidence>
<reference evidence="1 2" key="1">
    <citation type="submission" date="2011-02" db="EMBL/GenBank/DDBJ databases">
        <authorList>
            <person name="Nelson K.E."/>
            <person name="Sutton G."/>
            <person name="Torralba M."/>
            <person name="Durkin S."/>
            <person name="Harkins D."/>
            <person name="Montgomery R."/>
            <person name="Ziemer C."/>
            <person name="Klaassens E."/>
            <person name="Ocuiv P."/>
            <person name="Morrison M."/>
        </authorList>
    </citation>
    <scope>NUCLEOTIDE SEQUENCE [LARGE SCALE GENOMIC DNA]</scope>
    <source>
        <strain evidence="1 2">8</strain>
    </source>
</reference>